<dbReference type="InterPro" id="IPR039538">
    <property type="entry name" value="BetI_C"/>
</dbReference>
<keyword evidence="8" id="KW-1185">Reference proteome</keyword>
<name>A0ABR5F131_9ACTN</name>
<dbReference type="PANTHER" id="PTHR30055:SF228">
    <property type="entry name" value="TRANSCRIPTIONAL REGULATOR-RELATED"/>
    <property type="match status" value="1"/>
</dbReference>
<proteinExistence type="predicted"/>
<keyword evidence="2" id="KW-0805">Transcription regulation</keyword>
<dbReference type="InterPro" id="IPR036271">
    <property type="entry name" value="Tet_transcr_reg_TetR-rel_C_sf"/>
</dbReference>
<evidence type="ECO:0000313" key="7">
    <source>
        <dbReference type="EMBL" id="KLL10419.1"/>
    </source>
</evidence>
<evidence type="ECO:0000256" key="2">
    <source>
        <dbReference type="ARBA" id="ARBA00023015"/>
    </source>
</evidence>
<evidence type="ECO:0000259" key="6">
    <source>
        <dbReference type="PROSITE" id="PS50977"/>
    </source>
</evidence>
<accession>A0ABR5F131</accession>
<dbReference type="InterPro" id="IPR009057">
    <property type="entry name" value="Homeodomain-like_sf"/>
</dbReference>
<sequence>MPKVVDHEARREELAGAVWRVALRDGFPAVSVRTVAREAGWSPGALRHYFATSGDMIVFAVEWAVGQVRRRFDALDAARGGAVTPAAPMGILEQLLPLDANRRVESEAWLAMVGNAHLGADLREQRREIDRLIRHVVRTVVRQLGDLGRLATRRDPEVETARLHALLDGLAVQGIADPPGITPAGIRAVLRQHLDDLAH</sequence>
<keyword evidence="3 5" id="KW-0238">DNA-binding</keyword>
<evidence type="ECO:0000256" key="1">
    <source>
        <dbReference type="ARBA" id="ARBA00022491"/>
    </source>
</evidence>
<evidence type="ECO:0000256" key="3">
    <source>
        <dbReference type="ARBA" id="ARBA00023125"/>
    </source>
</evidence>
<feature type="DNA-binding region" description="H-T-H motif" evidence="5">
    <location>
        <begin position="31"/>
        <end position="50"/>
    </location>
</feature>
<dbReference type="Pfam" id="PF13977">
    <property type="entry name" value="TetR_C_6"/>
    <property type="match status" value="1"/>
</dbReference>
<dbReference type="InterPro" id="IPR050109">
    <property type="entry name" value="HTH-type_TetR-like_transc_reg"/>
</dbReference>
<reference evidence="7 8" key="1">
    <citation type="submission" date="2014-12" db="EMBL/GenBank/DDBJ databases">
        <title>Frankia sp. BMG5.1 draft genome.</title>
        <authorList>
            <person name="Gtari M."/>
            <person name="Ghodhbane-Gtari F."/>
            <person name="Nouioui I."/>
            <person name="Ktari A."/>
            <person name="Hezbri K."/>
            <person name="Mimouni W."/>
            <person name="Sbissi I."/>
            <person name="Ayari A."/>
            <person name="Yamanaka T."/>
            <person name="Normand P."/>
            <person name="Tisa L.S."/>
            <person name="Boudabous A."/>
        </authorList>
    </citation>
    <scope>NUCLEOTIDE SEQUENCE [LARGE SCALE GENOMIC DNA]</scope>
    <source>
        <strain evidence="7 8">BMG5.1</strain>
    </source>
</reference>
<dbReference type="RefSeq" id="WP_047224245.1">
    <property type="nucleotide sequence ID" value="NZ_JWIO01000033.1"/>
</dbReference>
<dbReference type="InterPro" id="IPR001647">
    <property type="entry name" value="HTH_TetR"/>
</dbReference>
<keyword evidence="1" id="KW-0678">Repressor</keyword>
<gene>
    <name evidence="7" type="ORF">FrCorBMG51_18180</name>
</gene>
<evidence type="ECO:0000256" key="5">
    <source>
        <dbReference type="PROSITE-ProRule" id="PRU00335"/>
    </source>
</evidence>
<dbReference type="PANTHER" id="PTHR30055">
    <property type="entry name" value="HTH-TYPE TRANSCRIPTIONAL REGULATOR RUTR"/>
    <property type="match status" value="1"/>
</dbReference>
<protein>
    <submittedName>
        <fullName evidence="7">TetR family transcriptional regulator</fullName>
    </submittedName>
</protein>
<dbReference type="EMBL" id="JWIO01000033">
    <property type="protein sequence ID" value="KLL10419.1"/>
    <property type="molecule type" value="Genomic_DNA"/>
</dbReference>
<organism evidence="7 8">
    <name type="scientific">Protofrankia coriariae</name>
    <dbReference type="NCBI Taxonomy" id="1562887"/>
    <lineage>
        <taxon>Bacteria</taxon>
        <taxon>Bacillati</taxon>
        <taxon>Actinomycetota</taxon>
        <taxon>Actinomycetes</taxon>
        <taxon>Frankiales</taxon>
        <taxon>Frankiaceae</taxon>
        <taxon>Protofrankia</taxon>
    </lineage>
</organism>
<dbReference type="PROSITE" id="PS50977">
    <property type="entry name" value="HTH_TETR_2"/>
    <property type="match status" value="1"/>
</dbReference>
<dbReference type="Proteomes" id="UP000035425">
    <property type="component" value="Unassembled WGS sequence"/>
</dbReference>
<evidence type="ECO:0000256" key="4">
    <source>
        <dbReference type="ARBA" id="ARBA00023163"/>
    </source>
</evidence>
<dbReference type="Pfam" id="PF00440">
    <property type="entry name" value="TetR_N"/>
    <property type="match status" value="1"/>
</dbReference>
<dbReference type="Gene3D" id="1.10.357.10">
    <property type="entry name" value="Tetracycline Repressor, domain 2"/>
    <property type="match status" value="1"/>
</dbReference>
<dbReference type="SUPFAM" id="SSF46689">
    <property type="entry name" value="Homeodomain-like"/>
    <property type="match status" value="1"/>
</dbReference>
<comment type="caution">
    <text evidence="7">The sequence shown here is derived from an EMBL/GenBank/DDBJ whole genome shotgun (WGS) entry which is preliminary data.</text>
</comment>
<dbReference type="SUPFAM" id="SSF48498">
    <property type="entry name" value="Tetracyclin repressor-like, C-terminal domain"/>
    <property type="match status" value="1"/>
</dbReference>
<evidence type="ECO:0000313" key="8">
    <source>
        <dbReference type="Proteomes" id="UP000035425"/>
    </source>
</evidence>
<feature type="domain" description="HTH tetR-type" evidence="6">
    <location>
        <begin position="8"/>
        <end position="68"/>
    </location>
</feature>
<keyword evidence="4" id="KW-0804">Transcription</keyword>